<proteinExistence type="predicted"/>
<evidence type="ECO:0000256" key="2">
    <source>
        <dbReference type="ARBA" id="ARBA00022723"/>
    </source>
</evidence>
<protein>
    <submittedName>
        <fullName evidence="7">PQQ-dependent sugar dehydrogenase</fullName>
    </submittedName>
</protein>
<keyword evidence="8" id="KW-1185">Reference proteome</keyword>
<organism evidence="7 8">
    <name type="scientific">Runella rosea</name>
    <dbReference type="NCBI Taxonomy" id="2259595"/>
    <lineage>
        <taxon>Bacteria</taxon>
        <taxon>Pseudomonadati</taxon>
        <taxon>Bacteroidota</taxon>
        <taxon>Cytophagia</taxon>
        <taxon>Cytophagales</taxon>
        <taxon>Spirosomataceae</taxon>
        <taxon>Runella</taxon>
    </lineage>
</organism>
<dbReference type="EMBL" id="CP030850">
    <property type="protein sequence ID" value="AXE17583.1"/>
    <property type="molecule type" value="Genomic_DNA"/>
</dbReference>
<feature type="domain" description="Glucose/Sorbosone dehydrogenase" evidence="5">
    <location>
        <begin position="142"/>
        <end position="465"/>
    </location>
</feature>
<dbReference type="AlphaFoldDB" id="A0A344TG12"/>
<evidence type="ECO:0000256" key="3">
    <source>
        <dbReference type="ARBA" id="ARBA00023004"/>
    </source>
</evidence>
<dbReference type="InterPro" id="IPR011042">
    <property type="entry name" value="6-blade_b-propeller_TolB-like"/>
</dbReference>
<evidence type="ECO:0000256" key="4">
    <source>
        <dbReference type="SAM" id="SignalP"/>
    </source>
</evidence>
<feature type="chain" id="PRO_5016996820" evidence="4">
    <location>
        <begin position="22"/>
        <end position="478"/>
    </location>
</feature>
<dbReference type="Pfam" id="PF13442">
    <property type="entry name" value="Cytochrome_CBB3"/>
    <property type="match status" value="1"/>
</dbReference>
<dbReference type="InterPro" id="IPR011041">
    <property type="entry name" value="Quinoprot_gluc/sorb_DH_b-prop"/>
</dbReference>
<dbReference type="InterPro" id="IPR036909">
    <property type="entry name" value="Cyt_c-like_dom_sf"/>
</dbReference>
<keyword evidence="1" id="KW-0349">Heme</keyword>
<dbReference type="Gene3D" id="2.120.10.30">
    <property type="entry name" value="TolB, C-terminal domain"/>
    <property type="match status" value="1"/>
</dbReference>
<feature type="signal peptide" evidence="4">
    <location>
        <begin position="1"/>
        <end position="21"/>
    </location>
</feature>
<accession>A0A344TG12</accession>
<keyword evidence="3" id="KW-0408">Iron</keyword>
<dbReference type="SUPFAM" id="SSF50952">
    <property type="entry name" value="Soluble quinoprotein glucose dehydrogenase"/>
    <property type="match status" value="1"/>
</dbReference>
<evidence type="ECO:0000313" key="7">
    <source>
        <dbReference type="EMBL" id="AXE17583.1"/>
    </source>
</evidence>
<dbReference type="KEGG" id="run:DR864_07480"/>
<sequence>MIKYIAIASAATMLLLIRQTATEPMPAAVSNSPLPAFETAQNNYKNFCSSCHGEKVEMFVDRQWKYGKTKPDLIKSITGGYPDNGMPSWGAALKPKEIEELADYILEGIEKGSKYSFAAKPKSNVFASAELTVKLDTVASGLSSPWGMVFLPDGDLIVTDRTGEIYRVGKNQQKTKVTGGPTVLAEGQGGLLDVELHPKFAQNGFIYFSYSAFKTEGNDKLSTTAVMRAKLEGTTLLDQKIIFEAQPYLKTRHHYGSRLEFDRSGFLYVSVGDRGQHVPLLPQSVENDCGKIHRLNDDGNIPADNPFVKKDKAHGSVFSYGHRNPQGTALNPATGELWEHEHGPRGGDEVNIIKKETNYGWPVISYGINYDGTVLTPNTAKPGMAQPNHYWIPSIGPSGMTFVTGNRYPAWKGDLLVGSLRFKYLNRCKVQNGKIVKEEILLQNLGRLRNVQMGNDGYIYVSVEDPGYVFRLVPVPVK</sequence>
<dbReference type="GO" id="GO:0020037">
    <property type="term" value="F:heme binding"/>
    <property type="evidence" value="ECO:0007669"/>
    <property type="project" value="InterPro"/>
</dbReference>
<keyword evidence="4" id="KW-0732">Signal</keyword>
<evidence type="ECO:0000313" key="8">
    <source>
        <dbReference type="Proteomes" id="UP000251993"/>
    </source>
</evidence>
<dbReference type="PANTHER" id="PTHR19328:SF75">
    <property type="entry name" value="ALDOSE SUGAR DEHYDROGENASE YLII"/>
    <property type="match status" value="1"/>
</dbReference>
<dbReference type="RefSeq" id="WP_114066368.1">
    <property type="nucleotide sequence ID" value="NZ_CP030850.1"/>
</dbReference>
<dbReference type="InterPro" id="IPR012938">
    <property type="entry name" value="Glc/Sorbosone_DH"/>
</dbReference>
<dbReference type="OrthoDB" id="9770043at2"/>
<feature type="domain" description="Cytochrome c" evidence="6">
    <location>
        <begin position="37"/>
        <end position="105"/>
    </location>
</feature>
<dbReference type="Gene3D" id="1.10.760.10">
    <property type="entry name" value="Cytochrome c-like domain"/>
    <property type="match status" value="1"/>
</dbReference>
<name>A0A344TG12_9BACT</name>
<dbReference type="SUPFAM" id="SSF46626">
    <property type="entry name" value="Cytochrome c"/>
    <property type="match status" value="1"/>
</dbReference>
<reference evidence="7 8" key="1">
    <citation type="submission" date="2018-07" db="EMBL/GenBank/DDBJ databases">
        <title>Genome sequencing of Runella.</title>
        <authorList>
            <person name="Baek M.-G."/>
            <person name="Yi H."/>
        </authorList>
    </citation>
    <scope>NUCLEOTIDE SEQUENCE [LARGE SCALE GENOMIC DNA]</scope>
    <source>
        <strain evidence="7 8">HYN0085</strain>
    </source>
</reference>
<evidence type="ECO:0000256" key="1">
    <source>
        <dbReference type="ARBA" id="ARBA00022617"/>
    </source>
</evidence>
<evidence type="ECO:0000259" key="5">
    <source>
        <dbReference type="Pfam" id="PF07995"/>
    </source>
</evidence>
<dbReference type="GO" id="GO:0009055">
    <property type="term" value="F:electron transfer activity"/>
    <property type="evidence" value="ECO:0007669"/>
    <property type="project" value="InterPro"/>
</dbReference>
<dbReference type="InterPro" id="IPR009056">
    <property type="entry name" value="Cyt_c-like_dom"/>
</dbReference>
<gene>
    <name evidence="7" type="ORF">DR864_07480</name>
</gene>
<dbReference type="PANTHER" id="PTHR19328">
    <property type="entry name" value="HEDGEHOG-INTERACTING PROTEIN"/>
    <property type="match status" value="1"/>
</dbReference>
<dbReference type="GO" id="GO:0046872">
    <property type="term" value="F:metal ion binding"/>
    <property type="evidence" value="ECO:0007669"/>
    <property type="project" value="UniProtKB-KW"/>
</dbReference>
<dbReference type="Pfam" id="PF07995">
    <property type="entry name" value="GSDH"/>
    <property type="match status" value="1"/>
</dbReference>
<dbReference type="Proteomes" id="UP000251993">
    <property type="component" value="Chromosome"/>
</dbReference>
<evidence type="ECO:0000259" key="6">
    <source>
        <dbReference type="Pfam" id="PF13442"/>
    </source>
</evidence>
<keyword evidence="2" id="KW-0479">Metal-binding</keyword>